<keyword evidence="4" id="KW-1185">Reference proteome</keyword>
<keyword evidence="2" id="KW-1133">Transmembrane helix</keyword>
<sequence length="105" mass="11586">MSNAIESQKVADEKKGWKGLLVAAVLSVLFLVIFYLAIENEPDYMPSKQQETNQTSFKNSPVMSKEALAEAEKQRLATTESQAADTGMKNMQQAATETHSEHSAH</sequence>
<evidence type="ECO:0008006" key="5">
    <source>
        <dbReference type="Google" id="ProtNLM"/>
    </source>
</evidence>
<gene>
    <name evidence="3" type="ORF">DJ533_05765</name>
</gene>
<feature type="transmembrane region" description="Helical" evidence="2">
    <location>
        <begin position="20"/>
        <end position="38"/>
    </location>
</feature>
<feature type="compositionally biased region" description="Polar residues" evidence="1">
    <location>
        <begin position="47"/>
        <end position="62"/>
    </location>
</feature>
<dbReference type="Proteomes" id="UP000245977">
    <property type="component" value="Chromosome"/>
</dbReference>
<evidence type="ECO:0000256" key="1">
    <source>
        <dbReference type="SAM" id="MobiDB-lite"/>
    </source>
</evidence>
<accession>A0A2S2FAY0</accession>
<reference evidence="3" key="1">
    <citation type="submission" date="2019-08" db="EMBL/GenBank/DDBJ databases">
        <title>The complete genome of Acinetobacter defluvii strain WCHAD010030.</title>
        <authorList>
            <person name="Hu Y."/>
            <person name="Qin J."/>
            <person name="Feng Y."/>
            <person name="Zong Z."/>
        </authorList>
    </citation>
    <scope>NUCLEOTIDE SEQUENCE</scope>
    <source>
        <strain evidence="3">WCHA30</strain>
    </source>
</reference>
<keyword evidence="2" id="KW-0472">Membrane</keyword>
<dbReference type="EMBL" id="CP029397">
    <property type="protein sequence ID" value="AWL28124.1"/>
    <property type="molecule type" value="Genomic_DNA"/>
</dbReference>
<evidence type="ECO:0000313" key="3">
    <source>
        <dbReference type="EMBL" id="AWL28124.1"/>
    </source>
</evidence>
<protein>
    <recommendedName>
        <fullName evidence="5">DUF4199 domain-containing protein</fullName>
    </recommendedName>
</protein>
<feature type="compositionally biased region" description="Polar residues" evidence="1">
    <location>
        <begin position="76"/>
        <end position="97"/>
    </location>
</feature>
<dbReference type="RefSeq" id="WP_065994340.1">
    <property type="nucleotide sequence ID" value="NZ_CP029397.2"/>
</dbReference>
<evidence type="ECO:0000256" key="2">
    <source>
        <dbReference type="SAM" id="Phobius"/>
    </source>
</evidence>
<dbReference type="OrthoDB" id="6712355at2"/>
<keyword evidence="2" id="KW-0812">Transmembrane</keyword>
<proteinExistence type="predicted"/>
<dbReference type="AlphaFoldDB" id="A0A2S2FAY0"/>
<dbReference type="STRING" id="1871111.GCA_001704615_00423"/>
<organism evidence="3 4">
    <name type="scientific">Acinetobacter defluvii</name>
    <dbReference type="NCBI Taxonomy" id="1871111"/>
    <lineage>
        <taxon>Bacteria</taxon>
        <taxon>Pseudomonadati</taxon>
        <taxon>Pseudomonadota</taxon>
        <taxon>Gammaproteobacteria</taxon>
        <taxon>Moraxellales</taxon>
        <taxon>Moraxellaceae</taxon>
        <taxon>Acinetobacter</taxon>
    </lineage>
</organism>
<evidence type="ECO:0000313" key="4">
    <source>
        <dbReference type="Proteomes" id="UP000245977"/>
    </source>
</evidence>
<feature type="region of interest" description="Disordered" evidence="1">
    <location>
        <begin position="45"/>
        <end position="105"/>
    </location>
</feature>
<dbReference type="KEGG" id="adv:DJ533_05765"/>
<name>A0A2S2FAY0_9GAMM</name>